<keyword evidence="2" id="KW-0722">Serine protease inhibitor</keyword>
<dbReference type="SUPFAM" id="SSF57262">
    <property type="entry name" value="Leech antihemostatic proteins"/>
    <property type="match status" value="1"/>
</dbReference>
<feature type="chain" id="PRO_5012040426" description="Antistasin-like domain-containing protein" evidence="3">
    <location>
        <begin position="31"/>
        <end position="493"/>
    </location>
</feature>
<feature type="signal peptide" evidence="3">
    <location>
        <begin position="1"/>
        <end position="30"/>
    </location>
</feature>
<reference evidence="5 6" key="1">
    <citation type="submission" date="2017-06" db="EMBL/GenBank/DDBJ databases">
        <title>A platform for efficient transgenesis in Macrostomum lignano, a flatworm model organism for stem cell research.</title>
        <authorList>
            <person name="Berezikov E."/>
        </authorList>
    </citation>
    <scope>NUCLEOTIDE SEQUENCE [LARGE SCALE GENOMIC DNA]</scope>
    <source>
        <strain evidence="5">DV1</strain>
        <tissue evidence="5">Whole organism</tissue>
    </source>
</reference>
<comment type="caution">
    <text evidence="5">The sequence shown here is derived from an EMBL/GenBank/DDBJ whole genome shotgun (WGS) entry which is preliminary data.</text>
</comment>
<gene>
    <name evidence="5" type="ORF">BOX15_Mlig027611g1</name>
</gene>
<sequence>MTMAPQHQLLFLSVALLALIIFGSVKPVSSSSTAEHHSQCRSLCATCQSLKPARINQICSAGLLTGCSCPENALNLTTAKTAPDEETKMRNNCPGTNKDAIGFCTYGQQVDSSGCPIGICRPPPSCSESSSMVLFKSACRLSCPSGFQTDSAGCPLCRCRCPPRDEARLSCSRACSDLGLASATARLVSRGSAATGSDSNTEGCPVCVCQQDPPEPLTTPPPPPPPCLLRCPNSCGSYGYASGESRDDRGCVRDCSCRCPPARQACPVGESCLRWEIDRFGCQLCSACSGGSRSHSAAQQLPASQPCITKSSLQQPNAMDRLCPSNCPRQQFSISEDSNSGCLTCSCAGQSPANRCSQTEPSCSNSCGPHGHLRDSLGCLLPGCACNCPDLNQCISSCGQAGNFTVAKDAYGCHACHCLQPAAASRCPAKPRCSRSCGHHGFEIDEATGCQVGCGCRCPNRSCGCFYGSRQDAFGCDTCECVTASEYLRLLPF</sequence>
<dbReference type="AlphaFoldDB" id="A0A267FDS2"/>
<evidence type="ECO:0000313" key="6">
    <source>
        <dbReference type="Proteomes" id="UP000215902"/>
    </source>
</evidence>
<dbReference type="Gene3D" id="2.10.22.10">
    <property type="entry name" value="Antistasin, domain 1"/>
    <property type="match status" value="1"/>
</dbReference>
<dbReference type="GO" id="GO:0004867">
    <property type="term" value="F:serine-type endopeptidase inhibitor activity"/>
    <property type="evidence" value="ECO:0007669"/>
    <property type="project" value="UniProtKB-KW"/>
</dbReference>
<evidence type="ECO:0000256" key="3">
    <source>
        <dbReference type="SAM" id="SignalP"/>
    </source>
</evidence>
<keyword evidence="6" id="KW-1185">Reference proteome</keyword>
<organism evidence="5 6">
    <name type="scientific">Macrostomum lignano</name>
    <dbReference type="NCBI Taxonomy" id="282301"/>
    <lineage>
        <taxon>Eukaryota</taxon>
        <taxon>Metazoa</taxon>
        <taxon>Spiralia</taxon>
        <taxon>Lophotrochozoa</taxon>
        <taxon>Platyhelminthes</taxon>
        <taxon>Rhabditophora</taxon>
        <taxon>Macrostomorpha</taxon>
        <taxon>Macrostomida</taxon>
        <taxon>Macrostomidae</taxon>
        <taxon>Macrostomum</taxon>
    </lineage>
</organism>
<dbReference type="EMBL" id="NIVC01001167">
    <property type="protein sequence ID" value="PAA71364.1"/>
    <property type="molecule type" value="Genomic_DNA"/>
</dbReference>
<protein>
    <recommendedName>
        <fullName evidence="4">Antistasin-like domain-containing protein</fullName>
    </recommendedName>
</protein>
<accession>A0A267FDS2</accession>
<keyword evidence="3" id="KW-0732">Signal</keyword>
<evidence type="ECO:0000313" key="5">
    <source>
        <dbReference type="EMBL" id="PAA71364.1"/>
    </source>
</evidence>
<dbReference type="PROSITE" id="PS51252">
    <property type="entry name" value="ANTISTASIN"/>
    <property type="match status" value="1"/>
</dbReference>
<dbReference type="InterPro" id="IPR011061">
    <property type="entry name" value="Hirudin/antistatin"/>
</dbReference>
<proteinExistence type="predicted"/>
<dbReference type="Proteomes" id="UP000215902">
    <property type="component" value="Unassembled WGS sequence"/>
</dbReference>
<evidence type="ECO:0000256" key="1">
    <source>
        <dbReference type="ARBA" id="ARBA00022690"/>
    </source>
</evidence>
<dbReference type="InterPro" id="IPR004094">
    <property type="entry name" value="Antistasin-like"/>
</dbReference>
<name>A0A267FDS2_9PLAT</name>
<evidence type="ECO:0000259" key="4">
    <source>
        <dbReference type="PROSITE" id="PS51252"/>
    </source>
</evidence>
<feature type="domain" description="Antistasin-like" evidence="4">
    <location>
        <begin position="126"/>
        <end position="159"/>
    </location>
</feature>
<evidence type="ECO:0000256" key="2">
    <source>
        <dbReference type="ARBA" id="ARBA00022900"/>
    </source>
</evidence>
<keyword evidence="1" id="KW-0646">Protease inhibitor</keyword>
<dbReference type="Pfam" id="PF02822">
    <property type="entry name" value="Antistasin"/>
    <property type="match status" value="1"/>
</dbReference>